<dbReference type="AlphaFoldDB" id="A0A0D0J1Z1"/>
<dbReference type="Proteomes" id="UP000032068">
    <property type="component" value="Unassembled WGS sequence"/>
</dbReference>
<keyword evidence="1" id="KW-0472">Membrane</keyword>
<accession>A0A0D0J1Z1</accession>
<evidence type="ECO:0000259" key="2">
    <source>
        <dbReference type="Pfam" id="PF07811"/>
    </source>
</evidence>
<evidence type="ECO:0000256" key="1">
    <source>
        <dbReference type="SAM" id="Phobius"/>
    </source>
</evidence>
<reference evidence="3 4" key="1">
    <citation type="submission" date="2014-12" db="EMBL/GenBank/DDBJ databases">
        <title>16Stimator: statistical estimation of ribosomal gene copy numbers from draft genome assemblies.</title>
        <authorList>
            <person name="Perisin M.A."/>
            <person name="Vetter M."/>
            <person name="Gilbert J.A."/>
            <person name="Bergelson J."/>
        </authorList>
    </citation>
    <scope>NUCLEOTIDE SEQUENCE [LARGE SCALE GENOMIC DNA]</scope>
    <source>
        <strain evidence="3 4">MEJ086</strain>
    </source>
</reference>
<proteinExistence type="predicted"/>
<feature type="transmembrane region" description="Helical" evidence="1">
    <location>
        <begin position="12"/>
        <end position="36"/>
    </location>
</feature>
<gene>
    <name evidence="3" type="ORF">RU08_14170</name>
</gene>
<dbReference type="InterPro" id="IPR012495">
    <property type="entry name" value="TadE-like_dom"/>
</dbReference>
<keyword evidence="1" id="KW-1133">Transmembrane helix</keyword>
<comment type="caution">
    <text evidence="3">The sequence shown here is derived from an EMBL/GenBank/DDBJ whole genome shotgun (WGS) entry which is preliminary data.</text>
</comment>
<dbReference type="EMBL" id="JXQW01000035">
    <property type="protein sequence ID" value="KIP99494.1"/>
    <property type="molecule type" value="Genomic_DNA"/>
</dbReference>
<feature type="domain" description="TadE-like" evidence="2">
    <location>
        <begin position="11"/>
        <end position="53"/>
    </location>
</feature>
<name>A0A0D0J1Z1_9PSED</name>
<dbReference type="OrthoDB" id="5574209at2"/>
<evidence type="ECO:0000313" key="3">
    <source>
        <dbReference type="EMBL" id="KIP99494.1"/>
    </source>
</evidence>
<organism evidence="3 4">
    <name type="scientific">Pseudomonas fulva</name>
    <dbReference type="NCBI Taxonomy" id="47880"/>
    <lineage>
        <taxon>Bacteria</taxon>
        <taxon>Pseudomonadati</taxon>
        <taxon>Pseudomonadota</taxon>
        <taxon>Gammaproteobacteria</taxon>
        <taxon>Pseudomonadales</taxon>
        <taxon>Pseudomonadaceae</taxon>
        <taxon>Pseudomonas</taxon>
    </lineage>
</organism>
<sequence length="182" mass="19754">MKRAAKDSQRGAVAIEFAVLFGVFFVVVYAIIAYSIPMLLMLTFKQVSADAARATLQVDPGNAAYTQLLSREITRVVERSWLPDSWLGGNCPPPEQDAAGFSWTSLPGQNGHPSYGNIALDARDPDAPRYVLHVCLQRLYNREGASDQRAIVPTLRLLGISIPSLPEEGGNVVIRGATTVTL</sequence>
<dbReference type="Pfam" id="PF07811">
    <property type="entry name" value="TadE"/>
    <property type="match status" value="1"/>
</dbReference>
<protein>
    <submittedName>
        <fullName evidence="3">TadE family protein</fullName>
    </submittedName>
</protein>
<keyword evidence="1" id="KW-0812">Transmembrane</keyword>
<evidence type="ECO:0000313" key="4">
    <source>
        <dbReference type="Proteomes" id="UP000032068"/>
    </source>
</evidence>